<dbReference type="PANTHER" id="PTHR36561">
    <property type="entry name" value="HAEMOLYSIN-III RELATED-RELATED"/>
    <property type="match status" value="1"/>
</dbReference>
<sequence>MGFAIGCISTILRCMSVASFIPSLKLIVARRRHFEVFIAVLQIFATVCFDITSGLQLRLFGVGPSSYHHVSDITSETYICLILIHLCGLRDEELMMKLRYTAFGLIWFAKLGDGWESIFLEALVLMLFSIPPLTLLLYSTFKPKTKIRHVPLEKTGDNLIDGAFKFLNGATRNLPYDPNSKLYALVTTVVGLILLYLENCMDNEIKIFHALASVSFGTGTYFLWTVLPCYEKDNILGSTYR</sequence>
<dbReference type="EMBL" id="BRYA01000678">
    <property type="protein sequence ID" value="GMI29233.1"/>
    <property type="molecule type" value="Genomic_DNA"/>
</dbReference>
<keyword evidence="9" id="KW-1185">Reference proteome</keyword>
<feature type="transmembrane region" description="Helical" evidence="7">
    <location>
        <begin position="182"/>
        <end position="199"/>
    </location>
</feature>
<name>A0A9W7G2E8_9STRA</name>
<protein>
    <submittedName>
        <fullName evidence="8">Uncharacterized protein</fullName>
    </submittedName>
</protein>
<evidence type="ECO:0000256" key="7">
    <source>
        <dbReference type="SAM" id="Phobius"/>
    </source>
</evidence>
<dbReference type="AlphaFoldDB" id="A0A9W7G2E8"/>
<evidence type="ECO:0000313" key="9">
    <source>
        <dbReference type="Proteomes" id="UP001165065"/>
    </source>
</evidence>
<keyword evidence="4 7" id="KW-0812">Transmembrane</keyword>
<keyword evidence="3" id="KW-1003">Cell membrane</keyword>
<dbReference type="OrthoDB" id="193471at2759"/>
<evidence type="ECO:0000256" key="6">
    <source>
        <dbReference type="ARBA" id="ARBA00023136"/>
    </source>
</evidence>
<feature type="transmembrane region" description="Helical" evidence="7">
    <location>
        <begin position="118"/>
        <end position="138"/>
    </location>
</feature>
<dbReference type="PANTHER" id="PTHR36561:SF1">
    <property type="entry name" value="TRANSMEMBRANE PROTEIN 147"/>
    <property type="match status" value="1"/>
</dbReference>
<evidence type="ECO:0000256" key="5">
    <source>
        <dbReference type="ARBA" id="ARBA00022989"/>
    </source>
</evidence>
<keyword evidence="6 7" id="KW-0472">Membrane</keyword>
<feature type="transmembrane region" description="Helical" evidence="7">
    <location>
        <begin position="34"/>
        <end position="55"/>
    </location>
</feature>
<comment type="similarity">
    <text evidence="2">Belongs to the TMEM8 family.</text>
</comment>
<proteinExistence type="inferred from homology"/>
<dbReference type="Proteomes" id="UP001165065">
    <property type="component" value="Unassembled WGS sequence"/>
</dbReference>
<evidence type="ECO:0000256" key="3">
    <source>
        <dbReference type="ARBA" id="ARBA00022475"/>
    </source>
</evidence>
<evidence type="ECO:0000256" key="4">
    <source>
        <dbReference type="ARBA" id="ARBA00022692"/>
    </source>
</evidence>
<evidence type="ECO:0000313" key="8">
    <source>
        <dbReference type="EMBL" id="GMI29233.1"/>
    </source>
</evidence>
<gene>
    <name evidence="8" type="ORF">TrCOL_g13657</name>
</gene>
<dbReference type="GO" id="GO:0005886">
    <property type="term" value="C:plasma membrane"/>
    <property type="evidence" value="ECO:0007669"/>
    <property type="project" value="UniProtKB-SubCell"/>
</dbReference>
<accession>A0A9W7G2E8</accession>
<keyword evidence="5 7" id="KW-1133">Transmembrane helix</keyword>
<dbReference type="Pfam" id="PF12036">
    <property type="entry name" value="DUF3522"/>
    <property type="match status" value="1"/>
</dbReference>
<evidence type="ECO:0000256" key="2">
    <source>
        <dbReference type="ARBA" id="ARBA00005542"/>
    </source>
</evidence>
<comment type="subcellular location">
    <subcellularLocation>
        <location evidence="1">Cell membrane</location>
        <topology evidence="1">Multi-pass membrane protein</topology>
    </subcellularLocation>
</comment>
<feature type="transmembrane region" description="Helical" evidence="7">
    <location>
        <begin position="205"/>
        <end position="224"/>
    </location>
</feature>
<comment type="caution">
    <text evidence="8">The sequence shown here is derived from an EMBL/GenBank/DDBJ whole genome shotgun (WGS) entry which is preliminary data.</text>
</comment>
<evidence type="ECO:0000256" key="1">
    <source>
        <dbReference type="ARBA" id="ARBA00004651"/>
    </source>
</evidence>
<organism evidence="8 9">
    <name type="scientific">Triparma columacea</name>
    <dbReference type="NCBI Taxonomy" id="722753"/>
    <lineage>
        <taxon>Eukaryota</taxon>
        <taxon>Sar</taxon>
        <taxon>Stramenopiles</taxon>
        <taxon>Ochrophyta</taxon>
        <taxon>Bolidophyceae</taxon>
        <taxon>Parmales</taxon>
        <taxon>Triparmaceae</taxon>
        <taxon>Triparma</taxon>
    </lineage>
</organism>
<dbReference type="InterPro" id="IPR021910">
    <property type="entry name" value="NGX6/PGAP6/MYMK"/>
</dbReference>
<reference evidence="9" key="1">
    <citation type="journal article" date="2023" name="Commun. Biol.">
        <title>Genome analysis of Parmales, the sister group of diatoms, reveals the evolutionary specialization of diatoms from phago-mixotrophs to photoautotrophs.</title>
        <authorList>
            <person name="Ban H."/>
            <person name="Sato S."/>
            <person name="Yoshikawa S."/>
            <person name="Yamada K."/>
            <person name="Nakamura Y."/>
            <person name="Ichinomiya M."/>
            <person name="Sato N."/>
            <person name="Blanc-Mathieu R."/>
            <person name="Endo H."/>
            <person name="Kuwata A."/>
            <person name="Ogata H."/>
        </authorList>
    </citation>
    <scope>NUCLEOTIDE SEQUENCE [LARGE SCALE GENOMIC DNA]</scope>
</reference>